<evidence type="ECO:0000259" key="6">
    <source>
        <dbReference type="Pfam" id="PF00962"/>
    </source>
</evidence>
<comment type="cofactor">
    <cofactor evidence="1">
        <name>Zn(2+)</name>
        <dbReference type="ChEBI" id="CHEBI:29105"/>
    </cofactor>
</comment>
<dbReference type="InterPro" id="IPR006330">
    <property type="entry name" value="Ado/ade_deaminase"/>
</dbReference>
<comment type="similarity">
    <text evidence="2">Belongs to the metallo-dependent hydrolases superfamily. Adenosine and AMP deaminases family.</text>
</comment>
<evidence type="ECO:0000313" key="7">
    <source>
        <dbReference type="EMBL" id="NHC13061.1"/>
    </source>
</evidence>
<dbReference type="NCBIfam" id="TIGR01430">
    <property type="entry name" value="aden_deam"/>
    <property type="match status" value="1"/>
</dbReference>
<dbReference type="PANTHER" id="PTHR43114">
    <property type="entry name" value="ADENINE DEAMINASE"/>
    <property type="match status" value="1"/>
</dbReference>
<dbReference type="EMBL" id="JAANNP010000001">
    <property type="protein sequence ID" value="NHC13061.1"/>
    <property type="molecule type" value="Genomic_DNA"/>
</dbReference>
<name>A0ABX0GQE8_9ACTN</name>
<keyword evidence="3" id="KW-0479">Metal-binding</keyword>
<dbReference type="InterPro" id="IPR001365">
    <property type="entry name" value="A_deaminase_dom"/>
</dbReference>
<dbReference type="EC" id="3.5.4.4" evidence="7"/>
<dbReference type="InterPro" id="IPR032466">
    <property type="entry name" value="Metal_Hydrolase"/>
</dbReference>
<keyword evidence="5" id="KW-0862">Zinc</keyword>
<evidence type="ECO:0000256" key="3">
    <source>
        <dbReference type="ARBA" id="ARBA00022723"/>
    </source>
</evidence>
<dbReference type="Pfam" id="PF00962">
    <property type="entry name" value="A_deaminase"/>
    <property type="match status" value="1"/>
</dbReference>
<protein>
    <submittedName>
        <fullName evidence="7">Adenosine deaminase</fullName>
        <ecNumber evidence="7">3.5.4.4</ecNumber>
    </submittedName>
</protein>
<dbReference type="SUPFAM" id="SSF51556">
    <property type="entry name" value="Metallo-dependent hydrolases"/>
    <property type="match status" value="1"/>
</dbReference>
<organism evidence="7 8">
    <name type="scientific">Motilibacter deserti</name>
    <dbReference type="NCBI Taxonomy" id="2714956"/>
    <lineage>
        <taxon>Bacteria</taxon>
        <taxon>Bacillati</taxon>
        <taxon>Actinomycetota</taxon>
        <taxon>Actinomycetes</taxon>
        <taxon>Motilibacterales</taxon>
        <taxon>Motilibacteraceae</taxon>
        <taxon>Motilibacter</taxon>
    </lineage>
</organism>
<proteinExistence type="inferred from homology"/>
<reference evidence="7 8" key="1">
    <citation type="submission" date="2020-03" db="EMBL/GenBank/DDBJ databases">
        <title>Two novel Motilibacter sp.</title>
        <authorList>
            <person name="Liu S."/>
        </authorList>
    </citation>
    <scope>NUCLEOTIDE SEQUENCE [LARGE SCALE GENOMIC DNA]</scope>
    <source>
        <strain evidence="7 8">E257</strain>
    </source>
</reference>
<gene>
    <name evidence="7" type="primary">add</name>
    <name evidence="7" type="ORF">G9H71_04620</name>
</gene>
<evidence type="ECO:0000256" key="4">
    <source>
        <dbReference type="ARBA" id="ARBA00022801"/>
    </source>
</evidence>
<evidence type="ECO:0000256" key="5">
    <source>
        <dbReference type="ARBA" id="ARBA00022833"/>
    </source>
</evidence>
<dbReference type="PANTHER" id="PTHR43114:SF6">
    <property type="entry name" value="ADENINE DEAMINASE"/>
    <property type="match status" value="1"/>
</dbReference>
<keyword evidence="4 7" id="KW-0378">Hydrolase</keyword>
<dbReference type="Gene3D" id="3.20.20.140">
    <property type="entry name" value="Metal-dependent hydrolases"/>
    <property type="match status" value="1"/>
</dbReference>
<evidence type="ECO:0000313" key="8">
    <source>
        <dbReference type="Proteomes" id="UP000800981"/>
    </source>
</evidence>
<feature type="domain" description="Adenosine deaminase" evidence="6">
    <location>
        <begin position="1"/>
        <end position="312"/>
    </location>
</feature>
<sequence length="316" mass="34135">MQPSTLLQLLAKHRGLSALEAIPNSPDALREWYAFRDFAHFIEVYLASVEVLRDPEDFELLSRTTALGLAAQQVRYAEVTWSPQLHLGRGLPLAEVFAGLEQGRRAAEAESGVVLRWVTDVSGHLGPDEAERALDAVLELEAPSVIGFGLGGPEVDRADYAHVFARARAAGLRSLPHAGEVTGPESVWSALDDLGAERIGHGIAAARDPRLLARLAAEQVALEVCPTSNVRTRVVPSLAEHPLRRLLDAGVPVTIASDDPPMFGTTLHQEHLACLQQLGLRRAELMETVAVGVRASSAPEPLRQRVLEELAAVPLD</sequence>
<evidence type="ECO:0000256" key="2">
    <source>
        <dbReference type="ARBA" id="ARBA00006676"/>
    </source>
</evidence>
<dbReference type="GO" id="GO:0016787">
    <property type="term" value="F:hydrolase activity"/>
    <property type="evidence" value="ECO:0007669"/>
    <property type="project" value="UniProtKB-KW"/>
</dbReference>
<accession>A0ABX0GQE8</accession>
<evidence type="ECO:0000256" key="1">
    <source>
        <dbReference type="ARBA" id="ARBA00001947"/>
    </source>
</evidence>
<dbReference type="Proteomes" id="UP000800981">
    <property type="component" value="Unassembled WGS sequence"/>
</dbReference>
<keyword evidence="8" id="KW-1185">Reference proteome</keyword>
<comment type="caution">
    <text evidence="7">The sequence shown here is derived from an EMBL/GenBank/DDBJ whole genome shotgun (WGS) entry which is preliminary data.</text>
</comment>